<dbReference type="InterPro" id="IPR052228">
    <property type="entry name" value="Sec_Metab_Biosynth_Oxidored"/>
</dbReference>
<dbReference type="InterPro" id="IPR036291">
    <property type="entry name" value="NAD(P)-bd_dom_sf"/>
</dbReference>
<dbReference type="STRING" id="97359.A0A550CE57"/>
<evidence type="ECO:0008006" key="4">
    <source>
        <dbReference type="Google" id="ProtNLM"/>
    </source>
</evidence>
<name>A0A550CE57_9AGAR</name>
<dbReference type="SUPFAM" id="SSF51735">
    <property type="entry name" value="NAD(P)-binding Rossmann-fold domains"/>
    <property type="match status" value="1"/>
</dbReference>
<dbReference type="InterPro" id="IPR002347">
    <property type="entry name" value="SDR_fam"/>
</dbReference>
<dbReference type="Gene3D" id="3.40.50.720">
    <property type="entry name" value="NAD(P)-binding Rossmann-like Domain"/>
    <property type="match status" value="1"/>
</dbReference>
<comment type="caution">
    <text evidence="2">The sequence shown here is derived from an EMBL/GenBank/DDBJ whole genome shotgun (WGS) entry which is preliminary data.</text>
</comment>
<dbReference type="EMBL" id="VDMD01000010">
    <property type="protein sequence ID" value="TRM63079.1"/>
    <property type="molecule type" value="Genomic_DNA"/>
</dbReference>
<gene>
    <name evidence="2" type="ORF">BD626DRAFT_457271</name>
</gene>
<evidence type="ECO:0000313" key="3">
    <source>
        <dbReference type="Proteomes" id="UP000320762"/>
    </source>
</evidence>
<dbReference type="PANTHER" id="PTHR47534:SF3">
    <property type="entry name" value="ALCOHOL DEHYDROGENASE-LIKE C-TERMINAL DOMAIN-CONTAINING PROTEIN"/>
    <property type="match status" value="1"/>
</dbReference>
<sequence>MPSLTAVQEFNASVSSASKCPVGVFVGGTSGIGRGMARAFARHHKGNARLIIIARNKVAADELIASLPSPAKDLSEFIHCEASLMRNNDTACAQLAKRDVEKINYLVLSVGELVAHKRELTEEGLDRNLATIFFGRFRWIQNLAPMLDRAAESGEEAKVMTIARGGKGGPINWDDLDVNNNALSRMGAELPTYIDLSLRAFAKRHPIVAFTHSYPGFVWSPLFIRSPSWVFRIMGYLSAPFLYMLSISEDQSGEYMMYGMYRSQAGFSCVGQSGDVVQGYQCTDEEIERIWDYACNKSNIPNTQ</sequence>
<proteinExistence type="predicted"/>
<dbReference type="Proteomes" id="UP000320762">
    <property type="component" value="Unassembled WGS sequence"/>
</dbReference>
<organism evidence="2 3">
    <name type="scientific">Schizophyllum amplum</name>
    <dbReference type="NCBI Taxonomy" id="97359"/>
    <lineage>
        <taxon>Eukaryota</taxon>
        <taxon>Fungi</taxon>
        <taxon>Dikarya</taxon>
        <taxon>Basidiomycota</taxon>
        <taxon>Agaricomycotina</taxon>
        <taxon>Agaricomycetes</taxon>
        <taxon>Agaricomycetidae</taxon>
        <taxon>Agaricales</taxon>
        <taxon>Schizophyllaceae</taxon>
        <taxon>Schizophyllum</taxon>
    </lineage>
</organism>
<reference evidence="2 3" key="1">
    <citation type="journal article" date="2019" name="New Phytol.">
        <title>Comparative genomics reveals unique wood-decay strategies and fruiting body development in the Schizophyllaceae.</title>
        <authorList>
            <person name="Almasi E."/>
            <person name="Sahu N."/>
            <person name="Krizsan K."/>
            <person name="Balint B."/>
            <person name="Kovacs G.M."/>
            <person name="Kiss B."/>
            <person name="Cseklye J."/>
            <person name="Drula E."/>
            <person name="Henrissat B."/>
            <person name="Nagy I."/>
            <person name="Chovatia M."/>
            <person name="Adam C."/>
            <person name="LaButti K."/>
            <person name="Lipzen A."/>
            <person name="Riley R."/>
            <person name="Grigoriev I.V."/>
            <person name="Nagy L.G."/>
        </authorList>
    </citation>
    <scope>NUCLEOTIDE SEQUENCE [LARGE SCALE GENOMIC DNA]</scope>
    <source>
        <strain evidence="2 3">NL-1724</strain>
    </source>
</reference>
<dbReference type="PANTHER" id="PTHR47534">
    <property type="entry name" value="YALI0E05731P"/>
    <property type="match status" value="1"/>
</dbReference>
<keyword evidence="1" id="KW-0560">Oxidoreductase</keyword>
<accession>A0A550CE57</accession>
<keyword evidence="3" id="KW-1185">Reference proteome</keyword>
<evidence type="ECO:0000256" key="1">
    <source>
        <dbReference type="ARBA" id="ARBA00023002"/>
    </source>
</evidence>
<dbReference type="Pfam" id="PF00106">
    <property type="entry name" value="adh_short"/>
    <property type="match status" value="1"/>
</dbReference>
<dbReference type="AlphaFoldDB" id="A0A550CE57"/>
<dbReference type="OrthoDB" id="2898509at2759"/>
<protein>
    <recommendedName>
        <fullName evidence="4">NAD(P)-binding protein</fullName>
    </recommendedName>
</protein>
<evidence type="ECO:0000313" key="2">
    <source>
        <dbReference type="EMBL" id="TRM63079.1"/>
    </source>
</evidence>
<dbReference type="GO" id="GO:0016491">
    <property type="term" value="F:oxidoreductase activity"/>
    <property type="evidence" value="ECO:0007669"/>
    <property type="project" value="UniProtKB-KW"/>
</dbReference>